<dbReference type="InterPro" id="IPR020846">
    <property type="entry name" value="MFS_dom"/>
</dbReference>
<keyword evidence="3 6" id="KW-0812">Transmembrane</keyword>
<feature type="transmembrane region" description="Helical" evidence="6">
    <location>
        <begin position="193"/>
        <end position="212"/>
    </location>
</feature>
<dbReference type="AlphaFoldDB" id="A0A7H8R3I4"/>
<dbReference type="PANTHER" id="PTHR43791">
    <property type="entry name" value="PERMEASE-RELATED"/>
    <property type="match status" value="1"/>
</dbReference>
<evidence type="ECO:0000256" key="2">
    <source>
        <dbReference type="ARBA" id="ARBA00022448"/>
    </source>
</evidence>
<dbReference type="RefSeq" id="XP_035346398.1">
    <property type="nucleotide sequence ID" value="XM_035490505.1"/>
</dbReference>
<comment type="subcellular location">
    <subcellularLocation>
        <location evidence="1">Membrane</location>
        <topology evidence="1">Multi-pass membrane protein</topology>
    </subcellularLocation>
</comment>
<evidence type="ECO:0000256" key="1">
    <source>
        <dbReference type="ARBA" id="ARBA00004141"/>
    </source>
</evidence>
<feature type="transmembrane region" description="Helical" evidence="6">
    <location>
        <begin position="329"/>
        <end position="349"/>
    </location>
</feature>
<feature type="transmembrane region" description="Helical" evidence="6">
    <location>
        <begin position="450"/>
        <end position="470"/>
    </location>
</feature>
<evidence type="ECO:0000259" key="7">
    <source>
        <dbReference type="PROSITE" id="PS50850"/>
    </source>
</evidence>
<evidence type="ECO:0000313" key="8">
    <source>
        <dbReference type="EMBL" id="QKX60221.1"/>
    </source>
</evidence>
<reference evidence="9" key="1">
    <citation type="submission" date="2020-06" db="EMBL/GenBank/DDBJ databases">
        <title>A chromosome-scale genome assembly of Talaromyces rugulosus W13939.</title>
        <authorList>
            <person name="Wang B."/>
            <person name="Guo L."/>
            <person name="Ye K."/>
            <person name="Wang L."/>
        </authorList>
    </citation>
    <scope>NUCLEOTIDE SEQUENCE [LARGE SCALE GENOMIC DNA]</scope>
    <source>
        <strain evidence="9">W13939</strain>
    </source>
</reference>
<feature type="transmembrane region" description="Helical" evidence="6">
    <location>
        <begin position="389"/>
        <end position="408"/>
    </location>
</feature>
<proteinExistence type="predicted"/>
<dbReference type="OrthoDB" id="6730379at2759"/>
<dbReference type="Pfam" id="PF07690">
    <property type="entry name" value="MFS_1"/>
    <property type="match status" value="1"/>
</dbReference>
<evidence type="ECO:0000256" key="5">
    <source>
        <dbReference type="ARBA" id="ARBA00023136"/>
    </source>
</evidence>
<accession>A0A7H8R3I4</accession>
<gene>
    <name evidence="8" type="ORF">TRUGW13939_07364</name>
</gene>
<evidence type="ECO:0000256" key="4">
    <source>
        <dbReference type="ARBA" id="ARBA00022989"/>
    </source>
</evidence>
<dbReference type="Proteomes" id="UP000509510">
    <property type="component" value="Chromosome IV"/>
</dbReference>
<dbReference type="GO" id="GO:0022857">
    <property type="term" value="F:transmembrane transporter activity"/>
    <property type="evidence" value="ECO:0007669"/>
    <property type="project" value="InterPro"/>
</dbReference>
<keyword evidence="2" id="KW-0813">Transport</keyword>
<feature type="transmembrane region" description="Helical" evidence="6">
    <location>
        <begin position="224"/>
        <end position="244"/>
    </location>
</feature>
<feature type="transmembrane region" description="Helical" evidence="6">
    <location>
        <begin position="163"/>
        <end position="186"/>
    </location>
</feature>
<dbReference type="EMBL" id="CP055901">
    <property type="protein sequence ID" value="QKX60221.1"/>
    <property type="molecule type" value="Genomic_DNA"/>
</dbReference>
<feature type="domain" description="Major facilitator superfamily (MFS) profile" evidence="7">
    <location>
        <begin position="67"/>
        <end position="480"/>
    </location>
</feature>
<keyword evidence="4 6" id="KW-1133">Transmembrane helix</keyword>
<evidence type="ECO:0000256" key="3">
    <source>
        <dbReference type="ARBA" id="ARBA00022692"/>
    </source>
</evidence>
<dbReference type="InterPro" id="IPR011701">
    <property type="entry name" value="MFS"/>
</dbReference>
<dbReference type="GO" id="GO:0016020">
    <property type="term" value="C:membrane"/>
    <property type="evidence" value="ECO:0007669"/>
    <property type="project" value="UniProtKB-SubCell"/>
</dbReference>
<evidence type="ECO:0000313" key="9">
    <source>
        <dbReference type="Proteomes" id="UP000509510"/>
    </source>
</evidence>
<dbReference type="PANTHER" id="PTHR43791:SF41">
    <property type="entry name" value="MAJOR FACILITATOR SUPERFAMILY (MFS) PROFILE DOMAIN-CONTAINING PROTEIN"/>
    <property type="match status" value="1"/>
</dbReference>
<sequence length="514" mass="57096">MAETEAKPPHPEDLKNVESQHQGELLALDSTPDVAARFLDNLSQDIKDQPITPEEARRLVWKIDLTIVPVLGFSVMLCAIDKVIISNAALYGMTTDTHLVGDQYSWVGSIFYFGFLIAEWPGNILIQKLPIRSFYGATVLCWAIFTFLTGATSNFGGLATVRFLMGIFEAVVFPVCTLVTAMWWTVSEQPVRVAIWFNTLSSITTGLLAYGIGHTHTNVAPWRLLFIVLGGITTIWAVIVYIYLPSTPVEAWWLSDREKYVCLERVRLSNTGIEDKKIKWHQVKECLLDPRSWLLAIFACAINIPNGGLVTFAALIVNGLGFTPLQTTLLGIPTGVVGTLWSIICNILASRLPGYRCALIFCAIMFTMVCAICLWKLPQTNKVALLGPYYAFYSYWAPYTMATSLPMANTSGHSKKVTMNAMFFVGYCVGNLIGPQVFQAKDAPTYHNSYIGLLASLVVGAASIALYGLLCKIENNRRNKLQGGGPVARTEEEERLEAFSDKTDKEKLNFRYTY</sequence>
<feature type="transmembrane region" description="Helical" evidence="6">
    <location>
        <begin position="134"/>
        <end position="151"/>
    </location>
</feature>
<feature type="transmembrane region" description="Helical" evidence="6">
    <location>
        <begin position="293"/>
        <end position="317"/>
    </location>
</feature>
<dbReference type="InterPro" id="IPR036259">
    <property type="entry name" value="MFS_trans_sf"/>
</dbReference>
<dbReference type="SUPFAM" id="SSF103473">
    <property type="entry name" value="MFS general substrate transporter"/>
    <property type="match status" value="1"/>
</dbReference>
<keyword evidence="9" id="KW-1185">Reference proteome</keyword>
<dbReference type="Gene3D" id="1.20.1250.20">
    <property type="entry name" value="MFS general substrate transporter like domains"/>
    <property type="match status" value="2"/>
</dbReference>
<feature type="transmembrane region" description="Helical" evidence="6">
    <location>
        <begin position="358"/>
        <end position="377"/>
    </location>
</feature>
<dbReference type="KEGG" id="trg:TRUGW13939_07364"/>
<feature type="transmembrane region" description="Helical" evidence="6">
    <location>
        <begin position="103"/>
        <end position="122"/>
    </location>
</feature>
<feature type="transmembrane region" description="Helical" evidence="6">
    <location>
        <begin position="420"/>
        <end position="438"/>
    </location>
</feature>
<protein>
    <recommendedName>
        <fullName evidence="7">Major facilitator superfamily (MFS) profile domain-containing protein</fullName>
    </recommendedName>
</protein>
<feature type="transmembrane region" description="Helical" evidence="6">
    <location>
        <begin position="67"/>
        <end position="91"/>
    </location>
</feature>
<organism evidence="8 9">
    <name type="scientific">Talaromyces rugulosus</name>
    <name type="common">Penicillium rugulosum</name>
    <dbReference type="NCBI Taxonomy" id="121627"/>
    <lineage>
        <taxon>Eukaryota</taxon>
        <taxon>Fungi</taxon>
        <taxon>Dikarya</taxon>
        <taxon>Ascomycota</taxon>
        <taxon>Pezizomycotina</taxon>
        <taxon>Eurotiomycetes</taxon>
        <taxon>Eurotiomycetidae</taxon>
        <taxon>Eurotiales</taxon>
        <taxon>Trichocomaceae</taxon>
        <taxon>Talaromyces</taxon>
        <taxon>Talaromyces sect. Islandici</taxon>
    </lineage>
</organism>
<dbReference type="GeneID" id="55994857"/>
<keyword evidence="5 6" id="KW-0472">Membrane</keyword>
<evidence type="ECO:0000256" key="6">
    <source>
        <dbReference type="SAM" id="Phobius"/>
    </source>
</evidence>
<name>A0A7H8R3I4_TALRU</name>
<dbReference type="PROSITE" id="PS50850">
    <property type="entry name" value="MFS"/>
    <property type="match status" value="1"/>
</dbReference>